<proteinExistence type="predicted"/>
<accession>A0ABY6IJK3</accession>
<evidence type="ECO:0000313" key="2">
    <source>
        <dbReference type="Proteomes" id="UP001163882"/>
    </source>
</evidence>
<name>A0ABY6IJK3_9HYPH</name>
<reference evidence="1" key="1">
    <citation type="submission" date="2022-10" db="EMBL/GenBank/DDBJ databases">
        <title>YIM 151497 complete genome.</title>
        <authorList>
            <person name="Chen X."/>
        </authorList>
    </citation>
    <scope>NUCLEOTIDE SEQUENCE</scope>
    <source>
        <strain evidence="1">YIM 151497</strain>
    </source>
</reference>
<keyword evidence="2" id="KW-1185">Reference proteome</keyword>
<organism evidence="1 2">
    <name type="scientific">Pelagibacterium flavum</name>
    <dbReference type="NCBI Taxonomy" id="2984530"/>
    <lineage>
        <taxon>Bacteria</taxon>
        <taxon>Pseudomonadati</taxon>
        <taxon>Pseudomonadota</taxon>
        <taxon>Alphaproteobacteria</taxon>
        <taxon>Hyphomicrobiales</taxon>
        <taxon>Devosiaceae</taxon>
        <taxon>Pelagibacterium</taxon>
    </lineage>
</organism>
<dbReference type="RefSeq" id="WP_264224350.1">
    <property type="nucleotide sequence ID" value="NZ_CP107716.1"/>
</dbReference>
<sequence>MPFTPITEFTGTITAKKDYAGARCRVVGINDDGEFVVLIATSEGDLRVTSAYFVRPDCESEVCPKCTLYA</sequence>
<evidence type="ECO:0000313" key="1">
    <source>
        <dbReference type="EMBL" id="UYQ70661.1"/>
    </source>
</evidence>
<dbReference type="EMBL" id="CP107716">
    <property type="protein sequence ID" value="UYQ70661.1"/>
    <property type="molecule type" value="Genomic_DNA"/>
</dbReference>
<protein>
    <submittedName>
        <fullName evidence="1">Uncharacterized protein</fullName>
    </submittedName>
</protein>
<gene>
    <name evidence="1" type="ORF">OF122_11305</name>
</gene>
<dbReference type="Proteomes" id="UP001163882">
    <property type="component" value="Chromosome"/>
</dbReference>